<dbReference type="InterPro" id="IPR004603">
    <property type="entry name" value="DNA_mismatch_endonuc_vsr"/>
</dbReference>
<name>A0A845AV07_9SPHN</name>
<keyword evidence="9" id="KW-1185">Reference proteome</keyword>
<keyword evidence="4 6" id="KW-0378">Hydrolase</keyword>
<evidence type="ECO:0000313" key="7">
    <source>
        <dbReference type="EMBL" id="MXP30644.1"/>
    </source>
</evidence>
<dbReference type="GO" id="GO:0016787">
    <property type="term" value="F:hydrolase activity"/>
    <property type="evidence" value="ECO:0007669"/>
    <property type="project" value="UniProtKB-KW"/>
</dbReference>
<dbReference type="EMBL" id="WTYE01000001">
    <property type="protein sequence ID" value="MXP30644.1"/>
    <property type="molecule type" value="Genomic_DNA"/>
</dbReference>
<dbReference type="InterPro" id="IPR011335">
    <property type="entry name" value="Restrct_endonuc-II-like"/>
</dbReference>
<dbReference type="AlphaFoldDB" id="A0A845AV07"/>
<dbReference type="GO" id="GO:0006298">
    <property type="term" value="P:mismatch repair"/>
    <property type="evidence" value="ECO:0007669"/>
    <property type="project" value="UniProtKB-UniRule"/>
</dbReference>
<keyword evidence="2 6" id="KW-0255">Endonuclease</keyword>
<dbReference type="Pfam" id="PF03852">
    <property type="entry name" value="Vsr"/>
    <property type="match status" value="1"/>
</dbReference>
<comment type="function">
    <text evidence="6">May nick specific sequences that contain T:G mispairs resulting from m5C-deamination.</text>
</comment>
<dbReference type="CDD" id="cd00221">
    <property type="entry name" value="Vsr"/>
    <property type="match status" value="1"/>
</dbReference>
<evidence type="ECO:0000256" key="5">
    <source>
        <dbReference type="ARBA" id="ARBA00023204"/>
    </source>
</evidence>
<dbReference type="EMBL" id="WTYE01000001">
    <property type="protein sequence ID" value="MXP33404.1"/>
    <property type="molecule type" value="Genomic_DNA"/>
</dbReference>
<keyword evidence="1 6" id="KW-0540">Nuclease</keyword>
<dbReference type="Gene3D" id="3.40.960.10">
    <property type="entry name" value="VSR Endonuclease"/>
    <property type="match status" value="1"/>
</dbReference>
<evidence type="ECO:0000256" key="6">
    <source>
        <dbReference type="PIRNR" id="PIRNR018267"/>
    </source>
</evidence>
<accession>A0A845AV07</accession>
<dbReference type="SUPFAM" id="SSF52980">
    <property type="entry name" value="Restriction endonuclease-like"/>
    <property type="match status" value="1"/>
</dbReference>
<comment type="caution">
    <text evidence="8">The sequence shown here is derived from an EMBL/GenBank/DDBJ whole genome shotgun (WGS) entry which is preliminary data.</text>
</comment>
<proteinExistence type="inferred from homology"/>
<reference evidence="8 9" key="1">
    <citation type="submission" date="2019-12" db="EMBL/GenBank/DDBJ databases">
        <title>Genomic-based taxomic classification of the family Erythrobacteraceae.</title>
        <authorList>
            <person name="Xu L."/>
        </authorList>
    </citation>
    <scope>NUCLEOTIDE SEQUENCE [LARGE SCALE GENOMIC DNA]</scope>
    <source>
        <strain evidence="8 9">JCM 16677</strain>
    </source>
</reference>
<comment type="similarity">
    <text evidence="6">Belongs to the vsr family.</text>
</comment>
<evidence type="ECO:0000256" key="3">
    <source>
        <dbReference type="ARBA" id="ARBA00022763"/>
    </source>
</evidence>
<organism evidence="8 9">
    <name type="scientific">Parerythrobacter jejuensis</name>
    <dbReference type="NCBI Taxonomy" id="795812"/>
    <lineage>
        <taxon>Bacteria</taxon>
        <taxon>Pseudomonadati</taxon>
        <taxon>Pseudomonadota</taxon>
        <taxon>Alphaproteobacteria</taxon>
        <taxon>Sphingomonadales</taxon>
        <taxon>Erythrobacteraceae</taxon>
        <taxon>Parerythrobacter</taxon>
    </lineage>
</organism>
<protein>
    <recommendedName>
        <fullName evidence="6">Very short patch repair endonuclease</fullName>
        <ecNumber evidence="6">3.1.-.-</ecNumber>
    </recommendedName>
</protein>
<evidence type="ECO:0000313" key="8">
    <source>
        <dbReference type="EMBL" id="MXP33404.1"/>
    </source>
</evidence>
<evidence type="ECO:0000256" key="1">
    <source>
        <dbReference type="ARBA" id="ARBA00022722"/>
    </source>
</evidence>
<dbReference type="OrthoDB" id="9801520at2"/>
<dbReference type="PIRSF" id="PIRSF018267">
    <property type="entry name" value="VSR_endonuc"/>
    <property type="match status" value="1"/>
</dbReference>
<keyword evidence="3 6" id="KW-0227">DNA damage</keyword>
<keyword evidence="5 6" id="KW-0234">DNA repair</keyword>
<gene>
    <name evidence="8" type="primary">vsr</name>
    <name evidence="7" type="ORF">GRI94_02270</name>
    <name evidence="8" type="ORF">GRI94_16360</name>
</gene>
<evidence type="ECO:0000313" key="9">
    <source>
        <dbReference type="Proteomes" id="UP000446786"/>
    </source>
</evidence>
<dbReference type="NCBIfam" id="TIGR00632">
    <property type="entry name" value="vsr"/>
    <property type="match status" value="1"/>
</dbReference>
<evidence type="ECO:0000256" key="4">
    <source>
        <dbReference type="ARBA" id="ARBA00022801"/>
    </source>
</evidence>
<evidence type="ECO:0000256" key="2">
    <source>
        <dbReference type="ARBA" id="ARBA00022759"/>
    </source>
</evidence>
<dbReference type="EC" id="3.1.-.-" evidence="6"/>
<sequence>MPDIVGPETRSHMMSRIGGKNTKPELLIRSGLHRRGYRYRLHDRTLPGRPDIVLAQWRTIIEVRGCFWHGHDCHLFRWPETRAQFWRDKIKANVQRDEKNRAAILGMGWRLAEVWECQLKGRMRRPLADVLDELSRFIEGANERCVVGPDKTVL</sequence>
<dbReference type="GO" id="GO:0004519">
    <property type="term" value="F:endonuclease activity"/>
    <property type="evidence" value="ECO:0007669"/>
    <property type="project" value="UniProtKB-KW"/>
</dbReference>
<dbReference type="Proteomes" id="UP000446786">
    <property type="component" value="Unassembled WGS sequence"/>
</dbReference>